<dbReference type="RefSeq" id="WP_200343657.1">
    <property type="nucleotide sequence ID" value="NZ_NRRL01000148.1"/>
</dbReference>
<evidence type="ECO:0000259" key="6">
    <source>
        <dbReference type="Pfam" id="PF03668"/>
    </source>
</evidence>
<dbReference type="PANTHER" id="PTHR30448">
    <property type="entry name" value="RNASE ADAPTER PROTEIN RAPZ"/>
    <property type="match status" value="1"/>
</dbReference>
<dbReference type="InterPro" id="IPR053930">
    <property type="entry name" value="RapZ-like_N"/>
</dbReference>
<keyword evidence="9" id="KW-1185">Reference proteome</keyword>
<dbReference type="InterPro" id="IPR005337">
    <property type="entry name" value="RapZ-like"/>
</dbReference>
<dbReference type="PIRSF" id="PIRSF005052">
    <property type="entry name" value="P-loopkin"/>
    <property type="match status" value="1"/>
</dbReference>
<proteinExistence type="inferred from homology"/>
<evidence type="ECO:0000256" key="4">
    <source>
        <dbReference type="HAMAP-Rule" id="MF_00636"/>
    </source>
</evidence>
<name>A0ABS1DP45_9PROT</name>
<feature type="region of interest" description="Disordered" evidence="5">
    <location>
        <begin position="1"/>
        <end position="39"/>
    </location>
</feature>
<dbReference type="Pfam" id="PF03668">
    <property type="entry name" value="RapZ-like_N"/>
    <property type="match status" value="1"/>
</dbReference>
<feature type="compositionally biased region" description="Basic and acidic residues" evidence="5">
    <location>
        <begin position="1"/>
        <end position="12"/>
    </location>
</feature>
<dbReference type="SUPFAM" id="SSF52540">
    <property type="entry name" value="P-loop containing nucleoside triphosphate hydrolases"/>
    <property type="match status" value="1"/>
</dbReference>
<keyword evidence="2 4" id="KW-0067">ATP-binding</keyword>
<accession>A0ABS1DP45</accession>
<organism evidence="8 9">
    <name type="scientific">Rhodovibrio sodomensis</name>
    <dbReference type="NCBI Taxonomy" id="1088"/>
    <lineage>
        <taxon>Bacteria</taxon>
        <taxon>Pseudomonadati</taxon>
        <taxon>Pseudomonadota</taxon>
        <taxon>Alphaproteobacteria</taxon>
        <taxon>Rhodospirillales</taxon>
        <taxon>Rhodovibrionaceae</taxon>
        <taxon>Rhodovibrio</taxon>
    </lineage>
</organism>
<comment type="caution">
    <text evidence="8">The sequence shown here is derived from an EMBL/GenBank/DDBJ whole genome shotgun (WGS) entry which is preliminary data.</text>
</comment>
<evidence type="ECO:0000259" key="7">
    <source>
        <dbReference type="Pfam" id="PF22740"/>
    </source>
</evidence>
<dbReference type="HAMAP" id="MF_00636">
    <property type="entry name" value="RapZ_like"/>
    <property type="match status" value="1"/>
</dbReference>
<dbReference type="NCBIfam" id="NF003828">
    <property type="entry name" value="PRK05416.1"/>
    <property type="match status" value="1"/>
</dbReference>
<evidence type="ECO:0000313" key="9">
    <source>
        <dbReference type="Proteomes" id="UP001296873"/>
    </source>
</evidence>
<protein>
    <submittedName>
        <fullName evidence="8">RNase adaptor protein RapZ</fullName>
    </submittedName>
</protein>
<keyword evidence="3 4" id="KW-0342">GTP-binding</keyword>
<feature type="binding site" evidence="4">
    <location>
        <begin position="50"/>
        <end position="57"/>
    </location>
    <ligand>
        <name>ATP</name>
        <dbReference type="ChEBI" id="CHEBI:30616"/>
    </ligand>
</feature>
<feature type="region of interest" description="Disordered" evidence="5">
    <location>
        <begin position="316"/>
        <end position="340"/>
    </location>
</feature>
<evidence type="ECO:0000256" key="5">
    <source>
        <dbReference type="SAM" id="MobiDB-lite"/>
    </source>
</evidence>
<evidence type="ECO:0000256" key="2">
    <source>
        <dbReference type="ARBA" id="ARBA00022840"/>
    </source>
</evidence>
<sequence length="340" mass="36659">MSEDRDQPREAAPEAADPSEPDAGPDSASGTAPATASGLRGRQRVVLVTGMSGAGRSTTLKALEDVGYEAIDNLPLHLVATIVHEGGLQSPVAIGVDIRTRNFAVQPFLDALKRLESDPTLAVTLLFVDCEEEVLRRRFTETRRRHPLAQGRPLTDGIAAERRLVAPLRKRADMTIDTSTLSTQDLRRVISAQLGLAAAQGMAVFVTSFSYKNGLPREADLVFDVRFLRNPHYDPQLKPLTGRDPAVADYVAGDPDFAPFFGGLTRLLKRLLPRYEREGKSYLTIALGCTGGRHRSVALAEKLAAELKSAGRSVTLNHRELGVGGDAEQDPADPPSPTPG</sequence>
<dbReference type="Pfam" id="PF22740">
    <property type="entry name" value="PapZ_C"/>
    <property type="match status" value="1"/>
</dbReference>
<dbReference type="InterPro" id="IPR027417">
    <property type="entry name" value="P-loop_NTPase"/>
</dbReference>
<reference evidence="8 9" key="1">
    <citation type="journal article" date="2020" name="Microorganisms">
        <title>Osmotic Adaptation and Compatible Solute Biosynthesis of Phototrophic Bacteria as Revealed from Genome Analyses.</title>
        <authorList>
            <person name="Imhoff J.F."/>
            <person name="Rahn T."/>
            <person name="Kunzel S."/>
            <person name="Keller A."/>
            <person name="Neulinger S.C."/>
        </authorList>
    </citation>
    <scope>NUCLEOTIDE SEQUENCE [LARGE SCALE GENOMIC DNA]</scope>
    <source>
        <strain evidence="8 9">DSM 9895</strain>
    </source>
</reference>
<feature type="compositionally biased region" description="Low complexity" evidence="5">
    <location>
        <begin position="13"/>
        <end position="38"/>
    </location>
</feature>
<feature type="binding site" evidence="4">
    <location>
        <begin position="97"/>
        <end position="100"/>
    </location>
    <ligand>
        <name>GTP</name>
        <dbReference type="ChEBI" id="CHEBI:37565"/>
    </ligand>
</feature>
<dbReference type="Proteomes" id="UP001296873">
    <property type="component" value="Unassembled WGS sequence"/>
</dbReference>
<feature type="domain" description="RapZ-like N-terminal" evidence="6">
    <location>
        <begin position="45"/>
        <end position="194"/>
    </location>
</feature>
<evidence type="ECO:0000313" key="8">
    <source>
        <dbReference type="EMBL" id="MBK1671135.1"/>
    </source>
</evidence>
<dbReference type="EMBL" id="NRRL01000148">
    <property type="protein sequence ID" value="MBK1671135.1"/>
    <property type="molecule type" value="Genomic_DNA"/>
</dbReference>
<keyword evidence="1 4" id="KW-0547">Nucleotide-binding</keyword>
<evidence type="ECO:0000256" key="3">
    <source>
        <dbReference type="ARBA" id="ARBA00023134"/>
    </source>
</evidence>
<dbReference type="InterPro" id="IPR053931">
    <property type="entry name" value="RapZ_C"/>
</dbReference>
<dbReference type="PANTHER" id="PTHR30448:SF0">
    <property type="entry name" value="RNASE ADAPTER PROTEIN RAPZ"/>
    <property type="match status" value="1"/>
</dbReference>
<evidence type="ECO:0000256" key="1">
    <source>
        <dbReference type="ARBA" id="ARBA00022741"/>
    </source>
</evidence>
<feature type="domain" description="RapZ C-terminal" evidence="7">
    <location>
        <begin position="202"/>
        <end position="321"/>
    </location>
</feature>
<gene>
    <name evidence="8" type="ORF">CKO28_24325</name>
</gene>